<dbReference type="Proteomes" id="UP000005242">
    <property type="component" value="Unassembled WGS sequence"/>
</dbReference>
<dbReference type="GeneID" id="18473986"/>
<gene>
    <name evidence="2" type="ORF">WALSEDRAFT_60498</name>
</gene>
<dbReference type="AlphaFoldDB" id="I4YBC6"/>
<dbReference type="KEGG" id="wse:WALSEDRAFT_60498"/>
<dbReference type="EMBL" id="JH668233">
    <property type="protein sequence ID" value="EIM21268.1"/>
    <property type="molecule type" value="Genomic_DNA"/>
</dbReference>
<evidence type="ECO:0000313" key="2">
    <source>
        <dbReference type="EMBL" id="EIM21268.1"/>
    </source>
</evidence>
<reference evidence="2 3" key="1">
    <citation type="journal article" date="2012" name="Fungal Genet. Biol.">
        <title>The genome of the xerotolerant mold Wallemia sebi reveals adaptations to osmotic stress and suggests cryptic sexual reproduction.</title>
        <authorList>
            <person name="Padamsee M."/>
            <person name="Kumar T.K.A."/>
            <person name="Riley R."/>
            <person name="Binder M."/>
            <person name="Boyd A."/>
            <person name="Calvo A.M."/>
            <person name="Furukawa K."/>
            <person name="Hesse C."/>
            <person name="Hohmann S."/>
            <person name="James T.Y."/>
            <person name="LaButti K."/>
            <person name="Lapidus A."/>
            <person name="Lindquist E."/>
            <person name="Lucas S."/>
            <person name="Miller K."/>
            <person name="Shantappa S."/>
            <person name="Grigoriev I.V."/>
            <person name="Hibbett D.S."/>
            <person name="McLaughlin D.J."/>
            <person name="Spatafora J.W."/>
            <person name="Aime M.C."/>
        </authorList>
    </citation>
    <scope>NUCLEOTIDE SEQUENCE [LARGE SCALE GENOMIC DNA]</scope>
    <source>
        <strain evidence="3">ATCC MYA-4683 / CBS 633.66</strain>
    </source>
</reference>
<protein>
    <submittedName>
        <fullName evidence="2">Uncharacterized protein</fullName>
    </submittedName>
</protein>
<dbReference type="InParanoid" id="I4YBC6"/>
<proteinExistence type="predicted"/>
<accession>I4YBC6</accession>
<keyword evidence="1" id="KW-0732">Signal</keyword>
<keyword evidence="3" id="KW-1185">Reference proteome</keyword>
<name>I4YBC6_WALMC</name>
<sequence>MSSVVIAALLTVTALVDSSVITRSQVISSLQRLKHMFNNITHLIHSVTAIRGKLTINSVGRLLTYTPFKTTAKQILPVSERQRLRTTAIKRSRRIQTMLNQKPSRTIPAVDNMRINMLETNLIKQVFA</sequence>
<evidence type="ECO:0000256" key="1">
    <source>
        <dbReference type="SAM" id="SignalP"/>
    </source>
</evidence>
<organism evidence="2 3">
    <name type="scientific">Wallemia mellicola (strain ATCC MYA-4683 / CBS 633.66)</name>
    <name type="common">Wallemia sebi (CBS 633.66)</name>
    <dbReference type="NCBI Taxonomy" id="671144"/>
    <lineage>
        <taxon>Eukaryota</taxon>
        <taxon>Fungi</taxon>
        <taxon>Dikarya</taxon>
        <taxon>Basidiomycota</taxon>
        <taxon>Wallemiomycotina</taxon>
        <taxon>Wallemiomycetes</taxon>
        <taxon>Wallemiales</taxon>
        <taxon>Wallemiaceae</taxon>
        <taxon>Wallemia</taxon>
    </lineage>
</organism>
<feature type="chain" id="PRO_5003697673" evidence="1">
    <location>
        <begin position="19"/>
        <end position="128"/>
    </location>
</feature>
<dbReference type="HOGENOM" id="CLU_1961290_0_0_1"/>
<dbReference type="RefSeq" id="XP_006958621.1">
    <property type="nucleotide sequence ID" value="XM_006958559.1"/>
</dbReference>
<evidence type="ECO:0000313" key="3">
    <source>
        <dbReference type="Proteomes" id="UP000005242"/>
    </source>
</evidence>
<feature type="signal peptide" evidence="1">
    <location>
        <begin position="1"/>
        <end position="18"/>
    </location>
</feature>